<feature type="transmembrane region" description="Helical" evidence="1">
    <location>
        <begin position="223"/>
        <end position="244"/>
    </location>
</feature>
<evidence type="ECO:0000313" key="3">
    <source>
        <dbReference type="Proteomes" id="UP000287336"/>
    </source>
</evidence>
<evidence type="ECO:0000256" key="1">
    <source>
        <dbReference type="SAM" id="Phobius"/>
    </source>
</evidence>
<gene>
    <name evidence="2" type="ORF">ELY33_04970</name>
</gene>
<keyword evidence="1" id="KW-1133">Transmembrane helix</keyword>
<accession>A0A3S0W9S0</accession>
<protein>
    <submittedName>
        <fullName evidence="2">Uncharacterized protein</fullName>
    </submittedName>
</protein>
<feature type="transmembrane region" description="Helical" evidence="1">
    <location>
        <begin position="264"/>
        <end position="291"/>
    </location>
</feature>
<dbReference type="EMBL" id="RZHG01000009">
    <property type="protein sequence ID" value="RUR32734.1"/>
    <property type="molecule type" value="Genomic_DNA"/>
</dbReference>
<keyword evidence="3" id="KW-1185">Reference proteome</keyword>
<dbReference type="AlphaFoldDB" id="A0A3S0W9S0"/>
<reference evidence="2 3" key="1">
    <citation type="submission" date="2018-12" db="EMBL/GenBank/DDBJ databases">
        <title>three novel Halomonas strain isolated from plants.</title>
        <authorList>
            <person name="Sun C."/>
        </authorList>
    </citation>
    <scope>NUCLEOTIDE SEQUENCE [LARGE SCALE GENOMIC DNA]</scope>
    <source>
        <strain evidence="2 3">DSM 19434</strain>
    </source>
</reference>
<feature type="transmembrane region" description="Helical" evidence="1">
    <location>
        <begin position="155"/>
        <end position="177"/>
    </location>
</feature>
<name>A0A3S0W9S0_9GAMM</name>
<feature type="transmembrane region" description="Helical" evidence="1">
    <location>
        <begin position="189"/>
        <end position="211"/>
    </location>
</feature>
<keyword evidence="1" id="KW-0472">Membrane</keyword>
<feature type="transmembrane region" description="Helical" evidence="1">
    <location>
        <begin position="12"/>
        <end position="37"/>
    </location>
</feature>
<sequence length="322" mass="35964">MNTRNKEGWRRLWVAANMIWVIGGIIVGIVFITVKVYPEFIRYGYDTEVTLILLAVLAWIVLPPVGLRIAFHIGQWIYEGFRGGRPVMSAELSSQSSAAQIEGAGKAEDCEAAGLDQTQDDDVIKRSFSDIMGNKSFQYCLIELYKQKRKYVHRLPLLFVLLEVATLFSFTTLSYRYEPGDSELLRNLFFLGMLVPPLALIVYVCLVYIYLGYSVFKGRLSKFTLIMALLLPAIGVFVAAAATLSEMAGRFEFGLFVLASEQDVLFNILSEGAGRVGLPFVVIHLALFSLFEKKRNPESMANVLLGWSLAGLVITFSTILLT</sequence>
<feature type="transmembrane region" description="Helical" evidence="1">
    <location>
        <begin position="49"/>
        <end position="71"/>
    </location>
</feature>
<comment type="caution">
    <text evidence="2">The sequence shown here is derived from an EMBL/GenBank/DDBJ whole genome shotgun (WGS) entry which is preliminary data.</text>
</comment>
<evidence type="ECO:0000313" key="2">
    <source>
        <dbReference type="EMBL" id="RUR32734.1"/>
    </source>
</evidence>
<dbReference type="Proteomes" id="UP000287336">
    <property type="component" value="Unassembled WGS sequence"/>
</dbReference>
<feature type="transmembrane region" description="Helical" evidence="1">
    <location>
        <begin position="303"/>
        <end position="321"/>
    </location>
</feature>
<dbReference type="RefSeq" id="WP_126944840.1">
    <property type="nucleotide sequence ID" value="NZ_RZHG01000009.1"/>
</dbReference>
<proteinExistence type="predicted"/>
<keyword evidence="1" id="KW-0812">Transmembrane</keyword>
<organism evidence="2 3">
    <name type="scientific">Vreelandella andesensis</name>
    <dbReference type="NCBI Taxonomy" id="447567"/>
    <lineage>
        <taxon>Bacteria</taxon>
        <taxon>Pseudomonadati</taxon>
        <taxon>Pseudomonadota</taxon>
        <taxon>Gammaproteobacteria</taxon>
        <taxon>Oceanospirillales</taxon>
        <taxon>Halomonadaceae</taxon>
        <taxon>Vreelandella</taxon>
    </lineage>
</organism>